<dbReference type="PROSITE" id="PS01124">
    <property type="entry name" value="HTH_ARAC_FAMILY_2"/>
    <property type="match status" value="1"/>
</dbReference>
<feature type="domain" description="HTH araC/xylS-type" evidence="5">
    <location>
        <begin position="385"/>
        <end position="483"/>
    </location>
</feature>
<reference evidence="7" key="1">
    <citation type="submission" date="2020-09" db="EMBL/GenBank/DDBJ databases">
        <title>A novel bacterium of genus Paenibacillus, isolated from South China Sea.</title>
        <authorList>
            <person name="Huang H."/>
            <person name="Mo K."/>
            <person name="Hu Y."/>
        </authorList>
    </citation>
    <scope>NUCLEOTIDE SEQUENCE</scope>
    <source>
        <strain evidence="7">IB182496</strain>
    </source>
</reference>
<comment type="caution">
    <text evidence="7">The sequence shown here is derived from an EMBL/GenBank/DDBJ whole genome shotgun (WGS) entry which is preliminary data.</text>
</comment>
<dbReference type="SUPFAM" id="SSF52172">
    <property type="entry name" value="CheY-like"/>
    <property type="match status" value="1"/>
</dbReference>
<feature type="modified residue" description="4-aspartylphosphate" evidence="4">
    <location>
        <position position="55"/>
    </location>
</feature>
<dbReference type="InterPro" id="IPR001789">
    <property type="entry name" value="Sig_transdc_resp-reg_receiver"/>
</dbReference>
<dbReference type="Pfam" id="PF12833">
    <property type="entry name" value="HTH_18"/>
    <property type="match status" value="1"/>
</dbReference>
<dbReference type="SMART" id="SM00448">
    <property type="entry name" value="REC"/>
    <property type="match status" value="1"/>
</dbReference>
<name>A0A927GPV1_9BACL</name>
<evidence type="ECO:0000256" key="4">
    <source>
        <dbReference type="PROSITE-ProRule" id="PRU00169"/>
    </source>
</evidence>
<evidence type="ECO:0000256" key="2">
    <source>
        <dbReference type="ARBA" id="ARBA00023125"/>
    </source>
</evidence>
<dbReference type="Gene3D" id="1.10.10.60">
    <property type="entry name" value="Homeodomain-like"/>
    <property type="match status" value="2"/>
</dbReference>
<dbReference type="Pfam" id="PF00072">
    <property type="entry name" value="Response_reg"/>
    <property type="match status" value="1"/>
</dbReference>
<dbReference type="InterPro" id="IPR011006">
    <property type="entry name" value="CheY-like_superfamily"/>
</dbReference>
<dbReference type="SMART" id="SM00342">
    <property type="entry name" value="HTH_ARAC"/>
    <property type="match status" value="1"/>
</dbReference>
<dbReference type="RefSeq" id="WP_190913764.1">
    <property type="nucleotide sequence ID" value="NZ_JACXIZ010000003.1"/>
</dbReference>
<keyword evidence="8" id="KW-1185">Reference proteome</keyword>
<dbReference type="SUPFAM" id="SSF46689">
    <property type="entry name" value="Homeodomain-like"/>
    <property type="match status" value="2"/>
</dbReference>
<dbReference type="PROSITE" id="PS50110">
    <property type="entry name" value="RESPONSE_REGULATORY"/>
    <property type="match status" value="1"/>
</dbReference>
<keyword evidence="2" id="KW-0238">DNA-binding</keyword>
<gene>
    <name evidence="7" type="ORF">IDH44_00775</name>
</gene>
<keyword evidence="3" id="KW-0804">Transcription</keyword>
<evidence type="ECO:0000256" key="1">
    <source>
        <dbReference type="ARBA" id="ARBA00023015"/>
    </source>
</evidence>
<dbReference type="PROSITE" id="PS00041">
    <property type="entry name" value="HTH_ARAC_FAMILY_1"/>
    <property type="match status" value="1"/>
</dbReference>
<evidence type="ECO:0000313" key="8">
    <source>
        <dbReference type="Proteomes" id="UP000621560"/>
    </source>
</evidence>
<accession>A0A927GPV1</accession>
<evidence type="ECO:0000259" key="6">
    <source>
        <dbReference type="PROSITE" id="PS50110"/>
    </source>
</evidence>
<sequence>MMNVLVVDDDKLVRQGLISAMPWADFDLRVVGEARNGEKALEFLESQPVDLLLTDLAMPVMSGLELMREVRSRYPHIYIVVLTLHQDFHYIQEALRLGAIDYIAKVQLEEEQFDQVLERICTRIRSERDKGAARGNADAAKDAALEPDTATGSLAHDTAYAVIGEAPEPILQRVLASDTVPGLRRPDRIYASVAALWLPRQDEQEDALEKTLTDLIRQDAALSLTRLSGAAGLRTEELGDRLQAYAREEWYYTRLPDRQVYDLALDELANADARQPDRDAREQALSAVRERGTGLEWVHDDTAFEQLQADLLAMRLSVPRLQSELIGWSHAWNRIYESVSGDRLAPPEPMSAWYEVRQWLTEMREQLRAVLGAQPYSPEVRACITRAAVLVQERLAEPLQAAQLAREVNMSRSYFSQCFRDLIGTTFNDYVRQQRIERAAALLVETRKTVQWVAEHVGYADDKYFSRIFREQKGMLPSEFRQQHAPKGTDVR</sequence>
<dbReference type="InterPro" id="IPR009057">
    <property type="entry name" value="Homeodomain-like_sf"/>
</dbReference>
<dbReference type="GO" id="GO:0000160">
    <property type="term" value="P:phosphorelay signal transduction system"/>
    <property type="evidence" value="ECO:0007669"/>
    <property type="project" value="InterPro"/>
</dbReference>
<dbReference type="PANTHER" id="PTHR43280:SF28">
    <property type="entry name" value="HTH-TYPE TRANSCRIPTIONAL ACTIVATOR RHAS"/>
    <property type="match status" value="1"/>
</dbReference>
<evidence type="ECO:0000256" key="3">
    <source>
        <dbReference type="ARBA" id="ARBA00023163"/>
    </source>
</evidence>
<keyword evidence="1" id="KW-0805">Transcription regulation</keyword>
<dbReference type="Proteomes" id="UP000621560">
    <property type="component" value="Unassembled WGS sequence"/>
</dbReference>
<dbReference type="InterPro" id="IPR018060">
    <property type="entry name" value="HTH_AraC"/>
</dbReference>
<dbReference type="EMBL" id="JACXIZ010000003">
    <property type="protein sequence ID" value="MBD2843708.1"/>
    <property type="molecule type" value="Genomic_DNA"/>
</dbReference>
<dbReference type="GO" id="GO:0043565">
    <property type="term" value="F:sequence-specific DNA binding"/>
    <property type="evidence" value="ECO:0007669"/>
    <property type="project" value="InterPro"/>
</dbReference>
<keyword evidence="4" id="KW-0597">Phosphoprotein</keyword>
<dbReference type="Gene3D" id="3.40.50.2300">
    <property type="match status" value="1"/>
</dbReference>
<dbReference type="CDD" id="cd17536">
    <property type="entry name" value="REC_YesN-like"/>
    <property type="match status" value="1"/>
</dbReference>
<dbReference type="GO" id="GO:0003700">
    <property type="term" value="F:DNA-binding transcription factor activity"/>
    <property type="evidence" value="ECO:0007669"/>
    <property type="project" value="InterPro"/>
</dbReference>
<evidence type="ECO:0000259" key="5">
    <source>
        <dbReference type="PROSITE" id="PS01124"/>
    </source>
</evidence>
<proteinExistence type="predicted"/>
<evidence type="ECO:0000313" key="7">
    <source>
        <dbReference type="EMBL" id="MBD2843708.1"/>
    </source>
</evidence>
<dbReference type="AlphaFoldDB" id="A0A927GPV1"/>
<protein>
    <submittedName>
        <fullName evidence="7">Response regulator</fullName>
    </submittedName>
</protein>
<dbReference type="InterPro" id="IPR018062">
    <property type="entry name" value="HTH_AraC-typ_CS"/>
</dbReference>
<feature type="domain" description="Response regulatory" evidence="6">
    <location>
        <begin position="3"/>
        <end position="120"/>
    </location>
</feature>
<dbReference type="PANTHER" id="PTHR43280">
    <property type="entry name" value="ARAC-FAMILY TRANSCRIPTIONAL REGULATOR"/>
    <property type="match status" value="1"/>
</dbReference>
<organism evidence="7 8">
    <name type="scientific">Paenibacillus sabuli</name>
    <dbReference type="NCBI Taxonomy" id="2772509"/>
    <lineage>
        <taxon>Bacteria</taxon>
        <taxon>Bacillati</taxon>
        <taxon>Bacillota</taxon>
        <taxon>Bacilli</taxon>
        <taxon>Bacillales</taxon>
        <taxon>Paenibacillaceae</taxon>
        <taxon>Paenibacillus</taxon>
    </lineage>
</organism>